<gene>
    <name evidence="1" type="ORF">NDU88_011246</name>
</gene>
<reference evidence="1" key="1">
    <citation type="journal article" date="2022" name="bioRxiv">
        <title>Sequencing and chromosome-scale assembly of the giantPleurodeles waltlgenome.</title>
        <authorList>
            <person name="Brown T."/>
            <person name="Elewa A."/>
            <person name="Iarovenko S."/>
            <person name="Subramanian E."/>
            <person name="Araus A.J."/>
            <person name="Petzold A."/>
            <person name="Susuki M."/>
            <person name="Suzuki K.-i.T."/>
            <person name="Hayashi T."/>
            <person name="Toyoda A."/>
            <person name="Oliveira C."/>
            <person name="Osipova E."/>
            <person name="Leigh N.D."/>
            <person name="Simon A."/>
            <person name="Yun M.H."/>
        </authorList>
    </citation>
    <scope>NUCLEOTIDE SEQUENCE</scope>
    <source>
        <strain evidence="1">20211129_DDA</strain>
        <tissue evidence="1">Liver</tissue>
    </source>
</reference>
<comment type="caution">
    <text evidence="1">The sequence shown here is derived from an EMBL/GenBank/DDBJ whole genome shotgun (WGS) entry which is preliminary data.</text>
</comment>
<name>A0AAV7S353_PLEWA</name>
<proteinExistence type="predicted"/>
<dbReference type="Proteomes" id="UP001066276">
    <property type="component" value="Chromosome 5"/>
</dbReference>
<accession>A0AAV7S353</accession>
<keyword evidence="2" id="KW-1185">Reference proteome</keyword>
<evidence type="ECO:0000313" key="2">
    <source>
        <dbReference type="Proteomes" id="UP001066276"/>
    </source>
</evidence>
<organism evidence="1 2">
    <name type="scientific">Pleurodeles waltl</name>
    <name type="common">Iberian ribbed newt</name>
    <dbReference type="NCBI Taxonomy" id="8319"/>
    <lineage>
        <taxon>Eukaryota</taxon>
        <taxon>Metazoa</taxon>
        <taxon>Chordata</taxon>
        <taxon>Craniata</taxon>
        <taxon>Vertebrata</taxon>
        <taxon>Euteleostomi</taxon>
        <taxon>Amphibia</taxon>
        <taxon>Batrachia</taxon>
        <taxon>Caudata</taxon>
        <taxon>Salamandroidea</taxon>
        <taxon>Salamandridae</taxon>
        <taxon>Pleurodelinae</taxon>
        <taxon>Pleurodeles</taxon>
    </lineage>
</organism>
<evidence type="ECO:0000313" key="1">
    <source>
        <dbReference type="EMBL" id="KAJ1158558.1"/>
    </source>
</evidence>
<sequence>MTERIQHRCRRGSKPGARCCTNDLLFQAQMQADRQSATETAATLRTAQGLATDVSSREESGDTLSTWDSCGAPRVTPQFVDNLI</sequence>
<dbReference type="AlphaFoldDB" id="A0AAV7S353"/>
<dbReference type="EMBL" id="JANPWB010000009">
    <property type="protein sequence ID" value="KAJ1158558.1"/>
    <property type="molecule type" value="Genomic_DNA"/>
</dbReference>
<protein>
    <submittedName>
        <fullName evidence="1">Uncharacterized protein</fullName>
    </submittedName>
</protein>